<evidence type="ECO:0000256" key="11">
    <source>
        <dbReference type="ARBA" id="ARBA00023004"/>
    </source>
</evidence>
<evidence type="ECO:0000313" key="17">
    <source>
        <dbReference type="Proteomes" id="UP001474120"/>
    </source>
</evidence>
<keyword evidence="7 14" id="KW-0808">Transferase</keyword>
<evidence type="ECO:0000256" key="8">
    <source>
        <dbReference type="ARBA" id="ARBA00022691"/>
    </source>
</evidence>
<dbReference type="SUPFAM" id="SSF102114">
    <property type="entry name" value="Radical SAM enzymes"/>
    <property type="match status" value="1"/>
</dbReference>
<reference evidence="16 17" key="1">
    <citation type="submission" date="2024-04" db="EMBL/GenBank/DDBJ databases">
        <title>whole genome sequencing of Lutimonas vermicola strain IMCC1616.</title>
        <authorList>
            <person name="Bae S.S."/>
        </authorList>
    </citation>
    <scope>NUCLEOTIDE SEQUENCE [LARGE SCALE GENOMIC DNA]</scope>
    <source>
        <strain evidence="16 17">IMCC1616</strain>
    </source>
</reference>
<keyword evidence="12 14" id="KW-0411">Iron-sulfur</keyword>
<keyword evidence="6 14" id="KW-0489">Methyltransferase</keyword>
<feature type="binding site" evidence="14">
    <location>
        <begin position="219"/>
        <end position="221"/>
    </location>
    <ligand>
        <name>S-adenosyl-L-methionine</name>
        <dbReference type="ChEBI" id="CHEBI:59789"/>
    </ligand>
</feature>
<comment type="cofactor">
    <cofactor evidence="14">
        <name>[4Fe-4S] cluster</name>
        <dbReference type="ChEBI" id="CHEBI:49883"/>
    </cofactor>
    <text evidence="14">Binds 1 [4Fe-4S] cluster. The cluster is coordinated with 3 cysteines and an exchangeable S-adenosyl-L-methionine.</text>
</comment>
<comment type="catalytic activity">
    <reaction evidence="14">
        <text>adenosine(2503) in 23S rRNA + 2 reduced [2Fe-2S]-[ferredoxin] + 2 S-adenosyl-L-methionine = 2-methyladenosine(2503) in 23S rRNA + 5'-deoxyadenosine + L-methionine + 2 oxidized [2Fe-2S]-[ferredoxin] + S-adenosyl-L-homocysteine</text>
        <dbReference type="Rhea" id="RHEA:42916"/>
        <dbReference type="Rhea" id="RHEA-COMP:10000"/>
        <dbReference type="Rhea" id="RHEA-COMP:10001"/>
        <dbReference type="Rhea" id="RHEA-COMP:10152"/>
        <dbReference type="Rhea" id="RHEA-COMP:10282"/>
        <dbReference type="ChEBI" id="CHEBI:17319"/>
        <dbReference type="ChEBI" id="CHEBI:33737"/>
        <dbReference type="ChEBI" id="CHEBI:33738"/>
        <dbReference type="ChEBI" id="CHEBI:57844"/>
        <dbReference type="ChEBI" id="CHEBI:57856"/>
        <dbReference type="ChEBI" id="CHEBI:59789"/>
        <dbReference type="ChEBI" id="CHEBI:74411"/>
        <dbReference type="ChEBI" id="CHEBI:74497"/>
        <dbReference type="EC" id="2.1.1.192"/>
    </reaction>
</comment>
<comment type="similarity">
    <text evidence="2 14">Belongs to the radical SAM superfamily. RlmN family.</text>
</comment>
<keyword evidence="10 14" id="KW-0479">Metal-binding</keyword>
<dbReference type="GO" id="GO:0032259">
    <property type="term" value="P:methylation"/>
    <property type="evidence" value="ECO:0007669"/>
    <property type="project" value="UniProtKB-KW"/>
</dbReference>
<dbReference type="Proteomes" id="UP001474120">
    <property type="component" value="Unassembled WGS sequence"/>
</dbReference>
<evidence type="ECO:0000256" key="5">
    <source>
        <dbReference type="ARBA" id="ARBA00022552"/>
    </source>
</evidence>
<evidence type="ECO:0000256" key="10">
    <source>
        <dbReference type="ARBA" id="ARBA00022723"/>
    </source>
</evidence>
<feature type="binding site" evidence="14">
    <location>
        <position position="113"/>
    </location>
    <ligand>
        <name>[4Fe-4S] cluster</name>
        <dbReference type="ChEBI" id="CHEBI:49883"/>
        <note>4Fe-4S-S-AdoMet</note>
    </ligand>
</feature>
<dbReference type="InterPro" id="IPR004383">
    <property type="entry name" value="rRNA_lsu_MTrfase_RlmN/Cfr"/>
</dbReference>
<evidence type="ECO:0000256" key="9">
    <source>
        <dbReference type="ARBA" id="ARBA00022694"/>
    </source>
</evidence>
<evidence type="ECO:0000256" key="12">
    <source>
        <dbReference type="ARBA" id="ARBA00023014"/>
    </source>
</evidence>
<keyword evidence="17" id="KW-1185">Reference proteome</keyword>
<dbReference type="PANTHER" id="PTHR30544:SF5">
    <property type="entry name" value="RADICAL SAM CORE DOMAIN-CONTAINING PROTEIN"/>
    <property type="match status" value="1"/>
</dbReference>
<dbReference type="PANTHER" id="PTHR30544">
    <property type="entry name" value="23S RRNA METHYLTRANSFERASE"/>
    <property type="match status" value="1"/>
</dbReference>
<dbReference type="EMBL" id="JBCDNA010000003">
    <property type="protein sequence ID" value="MEL4456689.1"/>
    <property type="molecule type" value="Genomic_DNA"/>
</dbReference>
<keyword evidence="4 14" id="KW-0963">Cytoplasm</keyword>
<accession>A0ABU9L4V2</accession>
<feature type="binding site" evidence="14">
    <location>
        <begin position="164"/>
        <end position="165"/>
    </location>
    <ligand>
        <name>S-adenosyl-L-methionine</name>
        <dbReference type="ChEBI" id="CHEBI:59789"/>
    </ligand>
</feature>
<dbReference type="InterPro" id="IPR007197">
    <property type="entry name" value="rSAM"/>
</dbReference>
<evidence type="ECO:0000256" key="2">
    <source>
        <dbReference type="ARBA" id="ARBA00007544"/>
    </source>
</evidence>
<dbReference type="InterPro" id="IPR040072">
    <property type="entry name" value="Methyltransferase_A"/>
</dbReference>
<keyword evidence="3 14" id="KW-0004">4Fe-4S</keyword>
<evidence type="ECO:0000259" key="15">
    <source>
        <dbReference type="PROSITE" id="PS51918"/>
    </source>
</evidence>
<organism evidence="16 17">
    <name type="scientific">Lutimonas vermicola</name>
    <dbReference type="NCBI Taxonomy" id="414288"/>
    <lineage>
        <taxon>Bacteria</taxon>
        <taxon>Pseudomonadati</taxon>
        <taxon>Bacteroidota</taxon>
        <taxon>Flavobacteriia</taxon>
        <taxon>Flavobacteriales</taxon>
        <taxon>Flavobacteriaceae</taxon>
        <taxon>Lutimonas</taxon>
    </lineage>
</organism>
<dbReference type="RefSeq" id="WP_342160856.1">
    <property type="nucleotide sequence ID" value="NZ_JBCDNA010000003.1"/>
</dbReference>
<keyword evidence="8 14" id="KW-0949">S-adenosyl-L-methionine</keyword>
<feature type="active site" description="Proton acceptor" evidence="14">
    <location>
        <position position="93"/>
    </location>
</feature>
<comment type="caution">
    <text evidence="16">The sequence shown here is derived from an EMBL/GenBank/DDBJ whole genome shotgun (WGS) entry which is preliminary data.</text>
</comment>
<evidence type="ECO:0000256" key="7">
    <source>
        <dbReference type="ARBA" id="ARBA00022679"/>
    </source>
</evidence>
<feature type="binding site" evidence="14">
    <location>
        <position position="196"/>
    </location>
    <ligand>
        <name>S-adenosyl-L-methionine</name>
        <dbReference type="ChEBI" id="CHEBI:59789"/>
    </ligand>
</feature>
<dbReference type="SFLD" id="SFLDF00275">
    <property type="entry name" value="adenosine_C2_methyltransferase"/>
    <property type="match status" value="1"/>
</dbReference>
<evidence type="ECO:0000256" key="13">
    <source>
        <dbReference type="ARBA" id="ARBA00023157"/>
    </source>
</evidence>
<evidence type="ECO:0000256" key="6">
    <source>
        <dbReference type="ARBA" id="ARBA00022603"/>
    </source>
</evidence>
<name>A0ABU9L4V2_9FLAO</name>
<keyword evidence="13 14" id="KW-1015">Disulfide bond</keyword>
<dbReference type="CDD" id="cd01335">
    <property type="entry name" value="Radical_SAM"/>
    <property type="match status" value="1"/>
</dbReference>
<comment type="catalytic activity">
    <reaction evidence="14">
        <text>adenosine(37) in tRNA + 2 reduced [2Fe-2S]-[ferredoxin] + 2 S-adenosyl-L-methionine = 2-methyladenosine(37) in tRNA + 5'-deoxyadenosine + L-methionine + 2 oxidized [2Fe-2S]-[ferredoxin] + S-adenosyl-L-homocysteine</text>
        <dbReference type="Rhea" id="RHEA:43332"/>
        <dbReference type="Rhea" id="RHEA-COMP:10000"/>
        <dbReference type="Rhea" id="RHEA-COMP:10001"/>
        <dbReference type="Rhea" id="RHEA-COMP:10162"/>
        <dbReference type="Rhea" id="RHEA-COMP:10485"/>
        <dbReference type="ChEBI" id="CHEBI:17319"/>
        <dbReference type="ChEBI" id="CHEBI:33737"/>
        <dbReference type="ChEBI" id="CHEBI:33738"/>
        <dbReference type="ChEBI" id="CHEBI:57844"/>
        <dbReference type="ChEBI" id="CHEBI:57856"/>
        <dbReference type="ChEBI" id="CHEBI:59789"/>
        <dbReference type="ChEBI" id="CHEBI:74411"/>
        <dbReference type="ChEBI" id="CHEBI:74497"/>
        <dbReference type="EC" id="2.1.1.192"/>
    </reaction>
</comment>
<feature type="domain" description="Radical SAM core" evidence="15">
    <location>
        <begin position="99"/>
        <end position="333"/>
    </location>
</feature>
<dbReference type="InterPro" id="IPR048641">
    <property type="entry name" value="RlmN_N"/>
</dbReference>
<feature type="active site" description="S-methylcysteine intermediate" evidence="14">
    <location>
        <position position="338"/>
    </location>
</feature>
<evidence type="ECO:0000256" key="4">
    <source>
        <dbReference type="ARBA" id="ARBA00022490"/>
    </source>
</evidence>
<comment type="subcellular location">
    <subcellularLocation>
        <location evidence="1 14">Cytoplasm</location>
    </subcellularLocation>
</comment>
<dbReference type="InterPro" id="IPR013785">
    <property type="entry name" value="Aldolase_TIM"/>
</dbReference>
<comment type="miscellaneous">
    <text evidence="14">Reaction proceeds by a ping-pong mechanism involving intermediate methylation of a conserved cysteine residue.</text>
</comment>
<proteinExistence type="inferred from homology"/>
<dbReference type="PROSITE" id="PS51918">
    <property type="entry name" value="RADICAL_SAM"/>
    <property type="match status" value="1"/>
</dbReference>
<keyword evidence="5 14" id="KW-0698">rRNA processing</keyword>
<evidence type="ECO:0000256" key="1">
    <source>
        <dbReference type="ARBA" id="ARBA00004496"/>
    </source>
</evidence>
<dbReference type="Gene3D" id="1.10.150.530">
    <property type="match status" value="1"/>
</dbReference>
<dbReference type="InterPro" id="IPR027492">
    <property type="entry name" value="RNA_MTrfase_RlmN"/>
</dbReference>
<evidence type="ECO:0000256" key="14">
    <source>
        <dbReference type="HAMAP-Rule" id="MF_01849"/>
    </source>
</evidence>
<protein>
    <recommendedName>
        <fullName evidence="14">Probable dual-specificity RNA methyltransferase RlmN</fullName>
        <ecNumber evidence="14">2.1.1.192</ecNumber>
    </recommendedName>
    <alternativeName>
        <fullName evidence="14">23S rRNA (adenine(2503)-C(2))-methyltransferase</fullName>
    </alternativeName>
    <alternativeName>
        <fullName evidence="14">23S rRNA m2A2503 methyltransferase</fullName>
    </alternativeName>
    <alternativeName>
        <fullName evidence="14">Ribosomal RNA large subunit methyltransferase N</fullName>
    </alternativeName>
    <alternativeName>
        <fullName evidence="14">tRNA (adenine(37)-C(2))-methyltransferase</fullName>
    </alternativeName>
    <alternativeName>
        <fullName evidence="14">tRNA m2A37 methyltransferase</fullName>
    </alternativeName>
</protein>
<dbReference type="NCBIfam" id="TIGR00048">
    <property type="entry name" value="rRNA_mod_RlmN"/>
    <property type="match status" value="1"/>
</dbReference>
<dbReference type="GO" id="GO:0008168">
    <property type="term" value="F:methyltransferase activity"/>
    <property type="evidence" value="ECO:0007669"/>
    <property type="project" value="UniProtKB-KW"/>
</dbReference>
<dbReference type="Gene3D" id="3.20.20.70">
    <property type="entry name" value="Aldolase class I"/>
    <property type="match status" value="1"/>
</dbReference>
<comment type="caution">
    <text evidence="14">Lacks conserved residue(s) required for the propagation of feature annotation.</text>
</comment>
<dbReference type="EC" id="2.1.1.192" evidence="14"/>
<dbReference type="HAMAP" id="MF_01849">
    <property type="entry name" value="RNA_methyltr_RlmN"/>
    <property type="match status" value="1"/>
</dbReference>
<dbReference type="Pfam" id="PF04055">
    <property type="entry name" value="Radical_SAM"/>
    <property type="match status" value="1"/>
</dbReference>
<evidence type="ECO:0000256" key="3">
    <source>
        <dbReference type="ARBA" id="ARBA00022485"/>
    </source>
</evidence>
<feature type="binding site" evidence="14">
    <location>
        <position position="117"/>
    </location>
    <ligand>
        <name>[4Fe-4S] cluster</name>
        <dbReference type="ChEBI" id="CHEBI:49883"/>
        <note>4Fe-4S-S-AdoMet</note>
    </ligand>
</feature>
<evidence type="ECO:0000313" key="16">
    <source>
        <dbReference type="EMBL" id="MEL4456689.1"/>
    </source>
</evidence>
<dbReference type="Pfam" id="PF21016">
    <property type="entry name" value="RlmN_N"/>
    <property type="match status" value="1"/>
</dbReference>
<dbReference type="PIRSF" id="PIRSF006004">
    <property type="entry name" value="CHP00048"/>
    <property type="match status" value="1"/>
</dbReference>
<feature type="binding site" evidence="14">
    <location>
        <position position="295"/>
    </location>
    <ligand>
        <name>S-adenosyl-L-methionine</name>
        <dbReference type="ChEBI" id="CHEBI:59789"/>
    </ligand>
</feature>
<dbReference type="SFLD" id="SFLDG01062">
    <property type="entry name" value="methyltransferase_(Class_A)"/>
    <property type="match status" value="1"/>
</dbReference>
<keyword evidence="9 14" id="KW-0819">tRNA processing</keyword>
<sequence>MTKKKDIRSLTKEELRSFFTEHGMKAFRGNQVYEWLWHKGAHDFDGMTNISKETRQFLLDHFVINHIEVDDMQQSSDGTIKNAIRLHDGLVVESVFIPTTTRTTACVSSQVGCSLNCTFCATARLKKMRNLNPDEIYDQVVAIDRQSRAYKGHKLNNIVFMGMGEPLLNYKNVLKSIEMITSDEGLGMSPRRITLSTVGLHKMIIKLADDEVKFNLAVSLHSAIDEVRSKMMPINDKSTLADLLQSLQYWYAKTNRVVTFEYVVWKGINDKKKDIDALVAYCKKVPSKVNIIEYNAIEEDGFVQADEAAIAYYQRELERNNITVNIRHSRGKDIDAACGQLANKSSD</sequence>
<dbReference type="SFLD" id="SFLDS00029">
    <property type="entry name" value="Radical_SAM"/>
    <property type="match status" value="1"/>
</dbReference>
<comment type="function">
    <text evidence="14">Specifically methylates position 2 of adenine 2503 in 23S rRNA and position 2 of adenine 37 in tRNAs.</text>
</comment>
<dbReference type="InterPro" id="IPR058240">
    <property type="entry name" value="rSAM_sf"/>
</dbReference>
<gene>
    <name evidence="14 16" type="primary">rlmN</name>
    <name evidence="16" type="ORF">AABB81_12340</name>
</gene>
<keyword evidence="11 14" id="KW-0408">Iron</keyword>
<feature type="binding site" evidence="14">
    <location>
        <position position="120"/>
    </location>
    <ligand>
        <name>[4Fe-4S] cluster</name>
        <dbReference type="ChEBI" id="CHEBI:49883"/>
        <note>4Fe-4S-S-AdoMet</note>
    </ligand>
</feature>